<proteinExistence type="inferred from homology"/>
<gene>
    <name evidence="2" type="ORF">SAMN05421578_12114</name>
</gene>
<dbReference type="Gene3D" id="3.30.420.40">
    <property type="match status" value="2"/>
</dbReference>
<comment type="caution">
    <text evidence="2">The sequence shown here is derived from an EMBL/GenBank/DDBJ whole genome shotgun (WGS) entry which is preliminary data.</text>
</comment>
<name>A0ABY1KFV2_9BACL</name>
<protein>
    <submittedName>
        <fullName evidence="2">Glucokinase</fullName>
    </submittedName>
</protein>
<dbReference type="InterPro" id="IPR049874">
    <property type="entry name" value="ROK_cs"/>
</dbReference>
<keyword evidence="3" id="KW-1185">Reference proteome</keyword>
<dbReference type="RefSeq" id="WP_068587408.1">
    <property type="nucleotide sequence ID" value="NZ_FTNK01000021.1"/>
</dbReference>
<reference evidence="2 3" key="1">
    <citation type="submission" date="2017-01" db="EMBL/GenBank/DDBJ databases">
        <authorList>
            <person name="Varghese N."/>
            <person name="Submissions S."/>
        </authorList>
    </citation>
    <scope>NUCLEOTIDE SEQUENCE [LARGE SCALE GENOMIC DNA]</scope>
    <source>
        <strain evidence="2 3">ATCC 23464</strain>
    </source>
</reference>
<dbReference type="InterPro" id="IPR000600">
    <property type="entry name" value="ROK"/>
</dbReference>
<evidence type="ECO:0000313" key="3">
    <source>
        <dbReference type="Proteomes" id="UP000186666"/>
    </source>
</evidence>
<sequence>MNHSPNYIIGIDLGGTNIKSAILDENLQVVTERSDPTYAFEGPDHVIKTIKNIIREMMQLHHITNENVLCMGLGIPGLLNPKEGLSIFSPNFPGWENIHVVQEMNKDFSFPVFIDNDVRVNLYGELYFGAGKGFKNLVLVTIGTGLGSGIVVDGKVLYGTTSSIGEIGHMNMYREGRPCRCGSSGCLGRYVSAIGMVRTCVEKLESGEQSIIQTWVEGDPSRINAKMISDAYDLNDSLAIEVMHETGEILGFGLANVVNLFNPELIIIGGGVSAAGDRLLHTVRETIRNHALKLSSNACSVVTAQLGGRSGMIGAAAYAKHQLDIGY</sequence>
<dbReference type="PROSITE" id="PS01125">
    <property type="entry name" value="ROK"/>
    <property type="match status" value="1"/>
</dbReference>
<dbReference type="SUPFAM" id="SSF53067">
    <property type="entry name" value="Actin-like ATPase domain"/>
    <property type="match status" value="1"/>
</dbReference>
<dbReference type="PANTHER" id="PTHR18964:SF149">
    <property type="entry name" value="BIFUNCTIONAL UDP-N-ACETYLGLUCOSAMINE 2-EPIMERASE_N-ACETYLMANNOSAMINE KINASE"/>
    <property type="match status" value="1"/>
</dbReference>
<dbReference type="Proteomes" id="UP000186666">
    <property type="component" value="Unassembled WGS sequence"/>
</dbReference>
<dbReference type="InterPro" id="IPR043129">
    <property type="entry name" value="ATPase_NBD"/>
</dbReference>
<comment type="similarity">
    <text evidence="1">Belongs to the ROK (NagC/XylR) family.</text>
</comment>
<dbReference type="Pfam" id="PF00480">
    <property type="entry name" value="ROK"/>
    <property type="match status" value="1"/>
</dbReference>
<dbReference type="EMBL" id="FTNK01000021">
    <property type="protein sequence ID" value="SIR59075.1"/>
    <property type="molecule type" value="Genomic_DNA"/>
</dbReference>
<organism evidence="2 3">
    <name type="scientific">Paenibacillus macquariensis</name>
    <dbReference type="NCBI Taxonomy" id="948756"/>
    <lineage>
        <taxon>Bacteria</taxon>
        <taxon>Bacillati</taxon>
        <taxon>Bacillota</taxon>
        <taxon>Bacilli</taxon>
        <taxon>Bacillales</taxon>
        <taxon>Paenibacillaceae</taxon>
        <taxon>Paenibacillus</taxon>
    </lineage>
</organism>
<accession>A0ABY1KFV2</accession>
<evidence type="ECO:0000313" key="2">
    <source>
        <dbReference type="EMBL" id="SIR59075.1"/>
    </source>
</evidence>
<evidence type="ECO:0000256" key="1">
    <source>
        <dbReference type="ARBA" id="ARBA00006479"/>
    </source>
</evidence>
<dbReference type="PANTHER" id="PTHR18964">
    <property type="entry name" value="ROK (REPRESSOR, ORF, KINASE) FAMILY"/>
    <property type="match status" value="1"/>
</dbReference>